<dbReference type="AlphaFoldDB" id="A0A9X1D7P2"/>
<keyword evidence="2" id="KW-0238">DNA-binding</keyword>
<dbReference type="InterPro" id="IPR002577">
    <property type="entry name" value="HTH_HxlR"/>
</dbReference>
<evidence type="ECO:0000256" key="2">
    <source>
        <dbReference type="ARBA" id="ARBA00023125"/>
    </source>
</evidence>
<dbReference type="GO" id="GO:0003677">
    <property type="term" value="F:DNA binding"/>
    <property type="evidence" value="ECO:0007669"/>
    <property type="project" value="UniProtKB-KW"/>
</dbReference>
<feature type="domain" description="HTH hxlR-type" evidence="4">
    <location>
        <begin position="17"/>
        <end position="115"/>
    </location>
</feature>
<dbReference type="PANTHER" id="PTHR33204">
    <property type="entry name" value="TRANSCRIPTIONAL REGULATOR, MARR FAMILY"/>
    <property type="match status" value="1"/>
</dbReference>
<gene>
    <name evidence="5" type="ORF">J1C56_21045</name>
</gene>
<comment type="caution">
    <text evidence="5">The sequence shown here is derived from an EMBL/GenBank/DDBJ whole genome shotgun (WGS) entry which is preliminary data.</text>
</comment>
<dbReference type="InterPro" id="IPR036388">
    <property type="entry name" value="WH-like_DNA-bd_sf"/>
</dbReference>
<dbReference type="Gene3D" id="1.10.10.10">
    <property type="entry name" value="Winged helix-like DNA-binding domain superfamily/Winged helix DNA-binding domain"/>
    <property type="match status" value="1"/>
</dbReference>
<evidence type="ECO:0000313" key="5">
    <source>
        <dbReference type="EMBL" id="MBT1158089.1"/>
    </source>
</evidence>
<accession>A0A9X1D7P2</accession>
<protein>
    <submittedName>
        <fullName evidence="5">Helix-turn-helix transcriptional regulator</fullName>
    </submittedName>
</protein>
<dbReference type="InterPro" id="IPR036390">
    <property type="entry name" value="WH_DNA-bd_sf"/>
</dbReference>
<dbReference type="Pfam" id="PF01638">
    <property type="entry name" value="HxlR"/>
    <property type="match status" value="1"/>
</dbReference>
<evidence type="ECO:0000259" key="4">
    <source>
        <dbReference type="PROSITE" id="PS51118"/>
    </source>
</evidence>
<dbReference type="PROSITE" id="PS51118">
    <property type="entry name" value="HTH_HXLR"/>
    <property type="match status" value="1"/>
</dbReference>
<evidence type="ECO:0000256" key="3">
    <source>
        <dbReference type="ARBA" id="ARBA00023163"/>
    </source>
</evidence>
<name>A0A9X1D7P2_9HYPH</name>
<dbReference type="EMBL" id="JAFLWW010000006">
    <property type="protein sequence ID" value="MBT1158089.1"/>
    <property type="molecule type" value="Genomic_DNA"/>
</dbReference>
<dbReference type="SUPFAM" id="SSF46785">
    <property type="entry name" value="Winged helix' DNA-binding domain"/>
    <property type="match status" value="1"/>
</dbReference>
<keyword evidence="1" id="KW-0805">Transcription regulation</keyword>
<keyword evidence="3" id="KW-0804">Transcription</keyword>
<organism evidence="5 6">
    <name type="scientific">Aminobacter anthyllidis</name>
    <dbReference type="NCBI Taxonomy" id="1035067"/>
    <lineage>
        <taxon>Bacteria</taxon>
        <taxon>Pseudomonadati</taxon>
        <taxon>Pseudomonadota</taxon>
        <taxon>Alphaproteobacteria</taxon>
        <taxon>Hyphomicrobiales</taxon>
        <taxon>Phyllobacteriaceae</taxon>
        <taxon>Aminobacter</taxon>
    </lineage>
</organism>
<sequence length="130" mass="14222">MALKVRKNRAPEPPESCPLSECMSLLGGAWTPNIIWYLSAGPRRFGELRHDIPVVSAKVLTARLRDLEQKGAVWRRVMPTSPPSVEYGLTELGQEFLPAISTIVAVGHKLKQRKAAQAPDRSGDVVIPAA</sequence>
<keyword evidence="6" id="KW-1185">Reference proteome</keyword>
<proteinExistence type="predicted"/>
<evidence type="ECO:0000313" key="6">
    <source>
        <dbReference type="Proteomes" id="UP001138921"/>
    </source>
</evidence>
<reference evidence="5" key="1">
    <citation type="journal article" date="2021" name="Microorganisms">
        <title>Phylogenomic Reconstruction and Metabolic Potential of the Genus Aminobacter.</title>
        <authorList>
            <person name="Artuso I."/>
            <person name="Turrini P."/>
            <person name="Pirolo M."/>
            <person name="Lugli G.A."/>
            <person name="Ventura M."/>
            <person name="Visca P."/>
        </authorList>
    </citation>
    <scope>NUCLEOTIDE SEQUENCE</scope>
    <source>
        <strain evidence="5">LMG 26462</strain>
    </source>
</reference>
<evidence type="ECO:0000256" key="1">
    <source>
        <dbReference type="ARBA" id="ARBA00023015"/>
    </source>
</evidence>
<dbReference type="Proteomes" id="UP001138921">
    <property type="component" value="Unassembled WGS sequence"/>
</dbReference>
<reference evidence="5" key="2">
    <citation type="submission" date="2021-03" db="EMBL/GenBank/DDBJ databases">
        <authorList>
            <person name="Artuso I."/>
            <person name="Turrini P."/>
            <person name="Pirolo M."/>
            <person name="Lugli G.A."/>
            <person name="Ventura M."/>
            <person name="Visca P."/>
        </authorList>
    </citation>
    <scope>NUCLEOTIDE SEQUENCE</scope>
    <source>
        <strain evidence="5">LMG 26462</strain>
    </source>
</reference>